<gene>
    <name evidence="2" type="ORF">PAPYR_10429</name>
</gene>
<feature type="region of interest" description="Disordered" evidence="1">
    <location>
        <begin position="172"/>
        <end position="196"/>
    </location>
</feature>
<dbReference type="EMBL" id="JAPMOS010000134">
    <property type="protein sequence ID" value="KAJ4454781.1"/>
    <property type="molecule type" value="Genomic_DNA"/>
</dbReference>
<accession>A0ABQ8U605</accession>
<sequence>MGAAFAPTALPHSSTITFLRVVCGACILSASPATNIVEVSELLTPSIPPSSPSNDPGHPSARPLLALLVDATAAAALGKPGRAHLYFLSGPLILATWRAQKPEIYKALSPSEVFLQSHADPAGIMIYLPRNDFEGAGKVARTILSKFSGVHQDPGLGPVVLLPAAPFPVGHPNKDVIPSGPSEDAASDTPERHTFG</sequence>
<proteinExistence type="predicted"/>
<evidence type="ECO:0000256" key="1">
    <source>
        <dbReference type="SAM" id="MobiDB-lite"/>
    </source>
</evidence>
<evidence type="ECO:0000313" key="3">
    <source>
        <dbReference type="Proteomes" id="UP001141327"/>
    </source>
</evidence>
<evidence type="ECO:0000313" key="2">
    <source>
        <dbReference type="EMBL" id="KAJ4454781.1"/>
    </source>
</evidence>
<comment type="caution">
    <text evidence="2">The sequence shown here is derived from an EMBL/GenBank/DDBJ whole genome shotgun (WGS) entry which is preliminary data.</text>
</comment>
<name>A0ABQ8U605_9EUKA</name>
<reference evidence="2" key="1">
    <citation type="journal article" date="2022" name="bioRxiv">
        <title>Genomics of Preaxostyla Flagellates Illuminates Evolutionary Transitions and the Path Towards Mitochondrial Loss.</title>
        <authorList>
            <person name="Novak L.V.F."/>
            <person name="Treitli S.C."/>
            <person name="Pyrih J."/>
            <person name="Halakuc P."/>
            <person name="Pipaliya S.V."/>
            <person name="Vacek V."/>
            <person name="Brzon O."/>
            <person name="Soukal P."/>
            <person name="Eme L."/>
            <person name="Dacks J.B."/>
            <person name="Karnkowska A."/>
            <person name="Elias M."/>
            <person name="Hampl V."/>
        </authorList>
    </citation>
    <scope>NUCLEOTIDE SEQUENCE</scope>
    <source>
        <strain evidence="2">RCP-MX</strain>
    </source>
</reference>
<protein>
    <submittedName>
        <fullName evidence="2">Uncharacterized protein</fullName>
    </submittedName>
</protein>
<dbReference type="Proteomes" id="UP001141327">
    <property type="component" value="Unassembled WGS sequence"/>
</dbReference>
<organism evidence="2 3">
    <name type="scientific">Paratrimastix pyriformis</name>
    <dbReference type="NCBI Taxonomy" id="342808"/>
    <lineage>
        <taxon>Eukaryota</taxon>
        <taxon>Metamonada</taxon>
        <taxon>Preaxostyla</taxon>
        <taxon>Paratrimastigidae</taxon>
        <taxon>Paratrimastix</taxon>
    </lineage>
</organism>
<keyword evidence="3" id="KW-1185">Reference proteome</keyword>